<evidence type="ECO:0000313" key="2">
    <source>
        <dbReference type="Proteomes" id="UP000001075"/>
    </source>
</evidence>
<dbReference type="Proteomes" id="UP000001075">
    <property type="component" value="Unassembled WGS sequence"/>
</dbReference>
<protein>
    <submittedName>
        <fullName evidence="1">Uncharacterized protein</fullName>
    </submittedName>
</protein>
<evidence type="ECO:0000313" key="1">
    <source>
        <dbReference type="EMBL" id="EGV91293.1"/>
    </source>
</evidence>
<dbReference type="InParanoid" id="G3IPX8"/>
<name>G3IPX8_CRIGR</name>
<sequence>MFGYQVLLSDVITHDIKQSQEWKTADIRAVDSRAYDGTAGSQDVTYTRAQPQW</sequence>
<dbReference type="EMBL" id="JH018522">
    <property type="protein sequence ID" value="EGV91293.1"/>
    <property type="molecule type" value="Genomic_DNA"/>
</dbReference>
<accession>G3IPX8</accession>
<dbReference type="AlphaFoldDB" id="G3IPX8"/>
<reference evidence="2" key="1">
    <citation type="journal article" date="2011" name="Nat. Biotechnol.">
        <title>The genomic sequence of the Chinese hamster ovary (CHO)-K1 cell line.</title>
        <authorList>
            <person name="Xu X."/>
            <person name="Nagarajan H."/>
            <person name="Lewis N.E."/>
            <person name="Pan S."/>
            <person name="Cai Z."/>
            <person name="Liu X."/>
            <person name="Chen W."/>
            <person name="Xie M."/>
            <person name="Wang W."/>
            <person name="Hammond S."/>
            <person name="Andersen M.R."/>
            <person name="Neff N."/>
            <person name="Passarelli B."/>
            <person name="Koh W."/>
            <person name="Fan H.C."/>
            <person name="Wang J."/>
            <person name="Gui Y."/>
            <person name="Lee K.H."/>
            <person name="Betenbaugh M.J."/>
            <person name="Quake S.R."/>
            <person name="Famili I."/>
            <person name="Palsson B.O."/>
            <person name="Wang J."/>
        </authorList>
    </citation>
    <scope>NUCLEOTIDE SEQUENCE [LARGE SCALE GENOMIC DNA]</scope>
    <source>
        <strain evidence="2">CHO K1 cell line</strain>
    </source>
</reference>
<organism evidence="1 2">
    <name type="scientific">Cricetulus griseus</name>
    <name type="common">Chinese hamster</name>
    <name type="synonym">Cricetulus barabensis griseus</name>
    <dbReference type="NCBI Taxonomy" id="10029"/>
    <lineage>
        <taxon>Eukaryota</taxon>
        <taxon>Metazoa</taxon>
        <taxon>Chordata</taxon>
        <taxon>Craniata</taxon>
        <taxon>Vertebrata</taxon>
        <taxon>Euteleostomi</taxon>
        <taxon>Mammalia</taxon>
        <taxon>Eutheria</taxon>
        <taxon>Euarchontoglires</taxon>
        <taxon>Glires</taxon>
        <taxon>Rodentia</taxon>
        <taxon>Myomorpha</taxon>
        <taxon>Muroidea</taxon>
        <taxon>Cricetidae</taxon>
        <taxon>Cricetinae</taxon>
        <taxon>Cricetulus</taxon>
    </lineage>
</organism>
<gene>
    <name evidence="1" type="ORF">I79_026063</name>
</gene>
<proteinExistence type="predicted"/>